<organism evidence="1 2">
    <name type="scientific">Coraliomargarita akajimensis (strain DSM 45221 / IAM 15411 / JCM 23193 / KCTC 12865 / 04OKA010-24)</name>
    <dbReference type="NCBI Taxonomy" id="583355"/>
    <lineage>
        <taxon>Bacteria</taxon>
        <taxon>Pseudomonadati</taxon>
        <taxon>Verrucomicrobiota</taxon>
        <taxon>Opitutia</taxon>
        <taxon>Puniceicoccales</taxon>
        <taxon>Coraliomargaritaceae</taxon>
        <taxon>Coraliomargarita</taxon>
    </lineage>
</organism>
<accession>D5EIP2</accession>
<dbReference type="SUPFAM" id="SSF48452">
    <property type="entry name" value="TPR-like"/>
    <property type="match status" value="1"/>
</dbReference>
<name>D5EIP2_CORAD</name>
<dbReference type="eggNOG" id="COG5010">
    <property type="taxonomic scope" value="Bacteria"/>
</dbReference>
<sequence>MAQRGNYDFEIGFFEDLHKRMPKDIRTASILAHLYTETGRIDEGLKIDRKLVRLMPEDPVAHYNLACSLALKERLADAVQALRRAVELGYKDYAWMRKDPDLRWLQEDPKFIEFLQELGIG</sequence>
<protein>
    <submittedName>
        <fullName evidence="1">TPR repeat-containing protein</fullName>
    </submittedName>
</protein>
<dbReference type="InterPro" id="IPR011990">
    <property type="entry name" value="TPR-like_helical_dom_sf"/>
</dbReference>
<keyword evidence="2" id="KW-1185">Reference proteome</keyword>
<dbReference type="RefSeq" id="WP_013043013.1">
    <property type="nucleotide sequence ID" value="NC_014008.1"/>
</dbReference>
<gene>
    <name evidence="1" type="ordered locus">Caka_1271</name>
</gene>
<dbReference type="HOGENOM" id="CLU_2034111_0_0_0"/>
<proteinExistence type="predicted"/>
<dbReference type="Gene3D" id="1.25.40.10">
    <property type="entry name" value="Tetratricopeptide repeat domain"/>
    <property type="match status" value="1"/>
</dbReference>
<evidence type="ECO:0000313" key="2">
    <source>
        <dbReference type="Proteomes" id="UP000000925"/>
    </source>
</evidence>
<dbReference type="STRING" id="583355.Caka_1271"/>
<evidence type="ECO:0000313" key="1">
    <source>
        <dbReference type="EMBL" id="ADE54291.1"/>
    </source>
</evidence>
<reference evidence="1 2" key="1">
    <citation type="journal article" date="2010" name="Stand. Genomic Sci.">
        <title>Complete genome sequence of Coraliomargarita akajimensis type strain (04OKA010-24).</title>
        <authorList>
            <person name="Mavromatis K."/>
            <person name="Abt B."/>
            <person name="Brambilla E."/>
            <person name="Lapidus A."/>
            <person name="Copeland A."/>
            <person name="Deshpande S."/>
            <person name="Nolan M."/>
            <person name="Lucas S."/>
            <person name="Tice H."/>
            <person name="Cheng J.F."/>
            <person name="Han C."/>
            <person name="Detter J.C."/>
            <person name="Woyke T."/>
            <person name="Goodwin L."/>
            <person name="Pitluck S."/>
            <person name="Held B."/>
            <person name="Brettin T."/>
            <person name="Tapia R."/>
            <person name="Ivanova N."/>
            <person name="Mikhailova N."/>
            <person name="Pati A."/>
            <person name="Liolios K."/>
            <person name="Chen A."/>
            <person name="Palaniappan K."/>
            <person name="Land M."/>
            <person name="Hauser L."/>
            <person name="Chang Y.J."/>
            <person name="Jeffries C.D."/>
            <person name="Rohde M."/>
            <person name="Goker M."/>
            <person name="Bristow J."/>
            <person name="Eisen J.A."/>
            <person name="Markowitz V."/>
            <person name="Hugenholtz P."/>
            <person name="Klenk H.P."/>
            <person name="Kyrpides N.C."/>
        </authorList>
    </citation>
    <scope>NUCLEOTIDE SEQUENCE [LARGE SCALE GENOMIC DNA]</scope>
    <source>
        <strain evidence="2">DSM 45221 / IAM 15411 / JCM 23193 / KCTC 12865</strain>
    </source>
</reference>
<dbReference type="EMBL" id="CP001998">
    <property type="protein sequence ID" value="ADE54291.1"/>
    <property type="molecule type" value="Genomic_DNA"/>
</dbReference>
<dbReference type="KEGG" id="caa:Caka_1271"/>
<dbReference type="OrthoDB" id="9799590at2"/>
<dbReference type="Proteomes" id="UP000000925">
    <property type="component" value="Chromosome"/>
</dbReference>
<dbReference type="AlphaFoldDB" id="D5EIP2"/>
<dbReference type="NCBIfam" id="NF047558">
    <property type="entry name" value="TPR_END_plus"/>
    <property type="match status" value="1"/>
</dbReference>